<keyword evidence="2" id="KW-0378">Hydrolase</keyword>
<dbReference type="Pfam" id="PF00561">
    <property type="entry name" value="Abhydrolase_1"/>
    <property type="match status" value="1"/>
</dbReference>
<dbReference type="SUPFAM" id="SSF53474">
    <property type="entry name" value="alpha/beta-Hydrolases"/>
    <property type="match status" value="1"/>
</dbReference>
<comment type="caution">
    <text evidence="2">The sequence shown here is derived from an EMBL/GenBank/DDBJ whole genome shotgun (WGS) entry which is preliminary data.</text>
</comment>
<dbReference type="Gene3D" id="3.40.50.1820">
    <property type="entry name" value="alpha/beta hydrolase"/>
    <property type="match status" value="1"/>
</dbReference>
<evidence type="ECO:0000259" key="1">
    <source>
        <dbReference type="Pfam" id="PF00561"/>
    </source>
</evidence>
<reference evidence="2 3" key="1">
    <citation type="journal article" date="2022" name="Microorganisms">
        <title>Genome Sequence and Characterization of a Xanthorhodopsin-Containing, Aerobic Anoxygenic Phototrophic Rhodobacter Species, Isolated from Mesophilic Conditions at Yellowstone National Park.</title>
        <authorList>
            <person name="Kyndt J.A."/>
            <person name="Robertson S."/>
            <person name="Shoffstall I.B."/>
            <person name="Ramaley R.F."/>
            <person name="Meyer T.E."/>
        </authorList>
    </citation>
    <scope>NUCLEOTIDE SEQUENCE [LARGE SCALE GENOMIC DNA]</scope>
    <source>
        <strain evidence="2 3">M37P</strain>
    </source>
</reference>
<gene>
    <name evidence="2" type="ORF">G8O29_10230</name>
</gene>
<proteinExistence type="predicted"/>
<dbReference type="InterPro" id="IPR000073">
    <property type="entry name" value="AB_hydrolase_1"/>
</dbReference>
<protein>
    <submittedName>
        <fullName evidence="2">Alpha/beta hydrolase</fullName>
    </submittedName>
</protein>
<evidence type="ECO:0000313" key="2">
    <source>
        <dbReference type="EMBL" id="NHB77114.1"/>
    </source>
</evidence>
<name>A0ABX0G8C0_9RHOB</name>
<dbReference type="PANTHER" id="PTHR12277">
    <property type="entry name" value="ALPHA/BETA HYDROLASE DOMAIN-CONTAINING PROTEIN"/>
    <property type="match status" value="1"/>
</dbReference>
<organism evidence="2 3">
    <name type="scientific">Rhodobacter calidifons</name>
    <dbReference type="NCBI Taxonomy" id="2715277"/>
    <lineage>
        <taxon>Bacteria</taxon>
        <taxon>Pseudomonadati</taxon>
        <taxon>Pseudomonadota</taxon>
        <taxon>Alphaproteobacteria</taxon>
        <taxon>Rhodobacterales</taxon>
        <taxon>Rhodobacter group</taxon>
        <taxon>Rhodobacter</taxon>
    </lineage>
</organism>
<accession>A0ABX0G8C0</accession>
<dbReference type="InterPro" id="IPR029058">
    <property type="entry name" value="AB_hydrolase_fold"/>
</dbReference>
<evidence type="ECO:0000313" key="3">
    <source>
        <dbReference type="Proteomes" id="UP001515660"/>
    </source>
</evidence>
<sequence length="271" mass="29012">MLGFVKLTLVTFGLLYGAALTGIYAFQRDLQYFPTRRDPAPQALGLQGVDRVALTAPDGTRLVLWLSRPEHPRAPVILFLHGNAGEIADRADRLAFYRDRGFGVAFLSWRGYGGSGGRPSEAGLLLDAQTAYDHLRDLGIAPGRIAVVGESLGTGPAVMLAAKNPVGAMILEAPYSAAVDIARSAYPWAPVGLLMKDQFRTRDHIAGIGAPLLILHGEADKVIPAGHGRRLYDLAPQPKTFRSLGPVGHDALFSPATWAIEADFIARSIGP</sequence>
<keyword evidence="3" id="KW-1185">Reference proteome</keyword>
<feature type="domain" description="AB hydrolase-1" evidence="1">
    <location>
        <begin position="75"/>
        <end position="188"/>
    </location>
</feature>
<dbReference type="RefSeq" id="WP_207623757.1">
    <property type="nucleotide sequence ID" value="NZ_JAANHS010000006.1"/>
</dbReference>
<dbReference type="PANTHER" id="PTHR12277:SF81">
    <property type="entry name" value="PROTEIN ABHD13"/>
    <property type="match status" value="1"/>
</dbReference>
<dbReference type="GO" id="GO:0016787">
    <property type="term" value="F:hydrolase activity"/>
    <property type="evidence" value="ECO:0007669"/>
    <property type="project" value="UniProtKB-KW"/>
</dbReference>
<dbReference type="EMBL" id="JAANHS010000006">
    <property type="protein sequence ID" value="NHB77114.1"/>
    <property type="molecule type" value="Genomic_DNA"/>
</dbReference>
<dbReference type="Proteomes" id="UP001515660">
    <property type="component" value="Unassembled WGS sequence"/>
</dbReference>